<evidence type="ECO:0000313" key="3">
    <source>
        <dbReference type="EMBL" id="QDT07020.1"/>
    </source>
</evidence>
<dbReference type="KEGG" id="rlc:K227x_54450"/>
<reference evidence="3 4" key="1">
    <citation type="submission" date="2019-02" db="EMBL/GenBank/DDBJ databases">
        <title>Deep-cultivation of Planctomycetes and their phenomic and genomic characterization uncovers novel biology.</title>
        <authorList>
            <person name="Wiegand S."/>
            <person name="Jogler M."/>
            <person name="Boedeker C."/>
            <person name="Pinto D."/>
            <person name="Vollmers J."/>
            <person name="Rivas-Marin E."/>
            <person name="Kohn T."/>
            <person name="Peeters S.H."/>
            <person name="Heuer A."/>
            <person name="Rast P."/>
            <person name="Oberbeckmann S."/>
            <person name="Bunk B."/>
            <person name="Jeske O."/>
            <person name="Meyerdierks A."/>
            <person name="Storesund J.E."/>
            <person name="Kallscheuer N."/>
            <person name="Luecker S."/>
            <person name="Lage O.M."/>
            <person name="Pohl T."/>
            <person name="Merkel B.J."/>
            <person name="Hornburger P."/>
            <person name="Mueller R.-W."/>
            <person name="Bruemmer F."/>
            <person name="Labrenz M."/>
            <person name="Spormann A.M."/>
            <person name="Op den Camp H."/>
            <person name="Overmann J."/>
            <person name="Amann R."/>
            <person name="Jetten M.S.M."/>
            <person name="Mascher T."/>
            <person name="Medema M.H."/>
            <person name="Devos D.P."/>
            <person name="Kaster A.-K."/>
            <person name="Ovreas L."/>
            <person name="Rohde M."/>
            <person name="Galperin M.Y."/>
            <person name="Jogler C."/>
        </authorList>
    </citation>
    <scope>NUCLEOTIDE SEQUENCE [LARGE SCALE GENOMIC DNA]</scope>
    <source>
        <strain evidence="3 4">K22_7</strain>
    </source>
</reference>
<dbReference type="AlphaFoldDB" id="A0A517NIR0"/>
<evidence type="ECO:0000313" key="4">
    <source>
        <dbReference type="Proteomes" id="UP000318538"/>
    </source>
</evidence>
<dbReference type="Proteomes" id="UP000318538">
    <property type="component" value="Chromosome"/>
</dbReference>
<accession>A0A517NIR0</accession>
<dbReference type="PANTHER" id="PTHR34047:SF8">
    <property type="entry name" value="PROTEIN YKFC"/>
    <property type="match status" value="1"/>
</dbReference>
<protein>
    <submittedName>
        <fullName evidence="3">Group II intron-encoded protein LtrA</fullName>
    </submittedName>
</protein>
<evidence type="ECO:0000256" key="1">
    <source>
        <dbReference type="ARBA" id="ARBA00034120"/>
    </source>
</evidence>
<organism evidence="3 4">
    <name type="scientific">Rubripirellula lacrimiformis</name>
    <dbReference type="NCBI Taxonomy" id="1930273"/>
    <lineage>
        <taxon>Bacteria</taxon>
        <taxon>Pseudomonadati</taxon>
        <taxon>Planctomycetota</taxon>
        <taxon>Planctomycetia</taxon>
        <taxon>Pirellulales</taxon>
        <taxon>Pirellulaceae</taxon>
        <taxon>Rubripirellula</taxon>
    </lineage>
</organism>
<comment type="similarity">
    <text evidence="1">Belongs to the bacterial reverse transcriptase family.</text>
</comment>
<evidence type="ECO:0000256" key="2">
    <source>
        <dbReference type="SAM" id="MobiDB-lite"/>
    </source>
</evidence>
<dbReference type="EMBL" id="CP036525">
    <property type="protein sequence ID" value="QDT07020.1"/>
    <property type="molecule type" value="Genomic_DNA"/>
</dbReference>
<feature type="region of interest" description="Disordered" evidence="2">
    <location>
        <begin position="1"/>
        <end position="57"/>
    </location>
</feature>
<dbReference type="InterPro" id="IPR043502">
    <property type="entry name" value="DNA/RNA_pol_sf"/>
</dbReference>
<dbReference type="SUPFAM" id="SSF56672">
    <property type="entry name" value="DNA/RNA polymerases"/>
    <property type="match status" value="1"/>
</dbReference>
<dbReference type="InterPro" id="IPR051083">
    <property type="entry name" value="GrpII_Intron_Splice-Mob/Def"/>
</dbReference>
<sequence>MNAGGESDDFVIPPNRTNNAGTEPVAESAEGREPAKKNAGQADSPRAPKRKHGRSYGLAGVRETARAQPELKFTSLLHHVNGDLLMSPFFDLNKTAAVGIDEVTWHDYELELEERIVDLQGRIHRGSYRAKPSKRIYIPKPDGRQRPIGIASLEDKIVQKSAGWILQCIYEQGFLGFSYGFRPGKSQHKTLDALSVASTSKNVSWVLDADGEGSFDHSS</sequence>
<name>A0A517NIR0_9BACT</name>
<proteinExistence type="inferred from homology"/>
<keyword evidence="4" id="KW-1185">Reference proteome</keyword>
<gene>
    <name evidence="3" type="primary">ltrA_2</name>
    <name evidence="3" type="ORF">K227x_54450</name>
</gene>
<dbReference type="CDD" id="cd01651">
    <property type="entry name" value="RT_G2_intron"/>
    <property type="match status" value="1"/>
</dbReference>
<dbReference type="PANTHER" id="PTHR34047">
    <property type="entry name" value="NUCLEAR INTRON MATURASE 1, MITOCHONDRIAL-RELATED"/>
    <property type="match status" value="1"/>
</dbReference>